<dbReference type="EMBL" id="HG672812">
    <property type="protein sequence ID" value="CDI82842.1"/>
    <property type="molecule type" value="Genomic_DNA"/>
</dbReference>
<proteinExistence type="inferred from homology"/>
<dbReference type="InterPro" id="IPR036044">
    <property type="entry name" value="MYSc_Myo14"/>
</dbReference>
<name>U6GTE1_EIMAC</name>
<dbReference type="OMA" id="IKPNEYQ"/>
<dbReference type="AlphaFoldDB" id="U6GTE1"/>
<accession>U6GTE1</accession>
<evidence type="ECO:0000256" key="6">
    <source>
        <dbReference type="ARBA" id="ARBA00023203"/>
    </source>
</evidence>
<keyword evidence="10" id="KW-1185">Reference proteome</keyword>
<dbReference type="Proteomes" id="UP000018050">
    <property type="component" value="Unassembled WGS sequence"/>
</dbReference>
<dbReference type="PANTHER" id="PTHR13140">
    <property type="entry name" value="MYOSIN"/>
    <property type="match status" value="1"/>
</dbReference>
<dbReference type="Gene3D" id="1.20.120.720">
    <property type="entry name" value="Myosin VI head, motor domain, U50 subdomain"/>
    <property type="match status" value="1"/>
</dbReference>
<dbReference type="Gene3D" id="3.40.850.10">
    <property type="entry name" value="Kinesin motor domain"/>
    <property type="match status" value="1"/>
</dbReference>
<dbReference type="Gene3D" id="1.10.10.820">
    <property type="match status" value="1"/>
</dbReference>
<dbReference type="Pfam" id="PF00063">
    <property type="entry name" value="Myosin_head"/>
    <property type="match status" value="1"/>
</dbReference>
<reference evidence="9" key="2">
    <citation type="submission" date="2013-10" db="EMBL/GenBank/DDBJ databases">
        <authorList>
            <person name="Aslett M."/>
        </authorList>
    </citation>
    <scope>NUCLEOTIDE SEQUENCE</scope>
    <source>
        <strain evidence="9">Houghton</strain>
    </source>
</reference>
<keyword evidence="4 7" id="KW-0518">Myosin</keyword>
<dbReference type="GeneID" id="25271155"/>
<keyword evidence="6 7" id="KW-0009">Actin-binding</keyword>
<evidence type="ECO:0000256" key="1">
    <source>
        <dbReference type="ARBA" id="ARBA00008314"/>
    </source>
</evidence>
<dbReference type="SUPFAM" id="SSF52540">
    <property type="entry name" value="P-loop containing nucleoside triphosphate hydrolases"/>
    <property type="match status" value="1"/>
</dbReference>
<evidence type="ECO:0000256" key="5">
    <source>
        <dbReference type="ARBA" id="ARBA00023175"/>
    </source>
</evidence>
<feature type="binding site" evidence="7">
    <location>
        <begin position="190"/>
        <end position="197"/>
    </location>
    <ligand>
        <name>ATP</name>
        <dbReference type="ChEBI" id="CHEBI:30616"/>
    </ligand>
</feature>
<dbReference type="GO" id="GO:0005737">
    <property type="term" value="C:cytoplasm"/>
    <property type="evidence" value="ECO:0007669"/>
    <property type="project" value="TreeGrafter"/>
</dbReference>
<dbReference type="OrthoDB" id="312459at2759"/>
<dbReference type="VEuPathDB" id="ToxoDB:EAH_00030850"/>
<evidence type="ECO:0000256" key="4">
    <source>
        <dbReference type="ARBA" id="ARBA00023123"/>
    </source>
</evidence>
<dbReference type="PROSITE" id="PS51456">
    <property type="entry name" value="MYOSIN_MOTOR"/>
    <property type="match status" value="1"/>
</dbReference>
<dbReference type="PANTHER" id="PTHR13140:SF270">
    <property type="entry name" value="MYOSIN-12"/>
    <property type="match status" value="1"/>
</dbReference>
<protein>
    <recommendedName>
        <fullName evidence="8">Myosin motor domain-containing protein</fullName>
    </recommendedName>
</protein>
<sequence>MADKQESEAKTAASLVKKGSAVVYMESDAPLAKLEVWAMNAPAVKNDPDLMFALCSVEPSSTANKLMLKQKEPPTNEVFEAPINQVFNANSNLDPMAYNDIGTIPHQNIPCVLDFLRVRYMNKVMYTAVEPLIVAINPFQDLRNGTDEVIAQYRDAADCDKLPPHIFQISRRAVENLHGVRKSQTIVVSGESGAGKTETTKQLMKYFASAKSGNLDARIQQAIMAANPVLEVSHFWPEEIALHMAFGNAKTVRNNNSSRFGRFMQLDVAKGGGIRHGSVLAFLLEKSRILTQDQNERSYHIFYQMLKGSTPQMKERYKLLDCSKYQFLNPHCVDAPGVDDLSEFESVVKAFESMGLKEEQRHTIWSVVSGVLLLGNVATVGKKEGGVENAAVIAGESARVLKDACDLLFLDSERVMNELTIKVTYAGNNKIEGRWTVEDSDMLRGSLAKAVYEKLFLWIIQALNSTIEPPGGFQTFMGLLDIFGFEVFQNNSLEQLFINITNEMLQSTFIEVVFARESALYKSEGITAKEIEFTTNNDVISVLIDKGNSILSILEDQCLAPGGNDEKLVSACCTKLKSSSRFVPAKLDAHSAFLIKHSIGTIKYNAQGFVFKNKDVLKPEMVDVVQASGNPVVRALFEGVKVERGKMAKGSLIGSQFLAQLSKLMTLIGSTEAHFIRCVKPNEEKKPLLWVQSKVLIQLHALSIIEALQLRQLGYTYRRQFQEFVEQFQFIELSAAQMADKRAATEAIIASANLQSGTYAFGKTMVFLKPESAKYLVHLQRTRLSAWGPLIGVLEAIYAQKKLQSKKQAFTICSRICAHARRKLDQHF</sequence>
<dbReference type="Gene3D" id="1.20.58.530">
    <property type="match status" value="1"/>
</dbReference>
<gene>
    <name evidence="9" type="ORF">EAH_00030850</name>
</gene>
<dbReference type="CDD" id="cd14876">
    <property type="entry name" value="MYSc_Myo14"/>
    <property type="match status" value="1"/>
</dbReference>
<dbReference type="SMART" id="SM00242">
    <property type="entry name" value="MYSc"/>
    <property type="match status" value="1"/>
</dbReference>
<evidence type="ECO:0000313" key="10">
    <source>
        <dbReference type="Proteomes" id="UP000018050"/>
    </source>
</evidence>
<dbReference type="InterPro" id="IPR001609">
    <property type="entry name" value="Myosin_head_motor_dom-like"/>
</dbReference>
<dbReference type="InterPro" id="IPR027417">
    <property type="entry name" value="P-loop_NTPase"/>
</dbReference>
<dbReference type="FunFam" id="1.10.10.820:FF:000001">
    <property type="entry name" value="Myosin heavy chain"/>
    <property type="match status" value="1"/>
</dbReference>
<dbReference type="GO" id="GO:0051015">
    <property type="term" value="F:actin filament binding"/>
    <property type="evidence" value="ECO:0007669"/>
    <property type="project" value="TreeGrafter"/>
</dbReference>
<feature type="region of interest" description="Actin-binding" evidence="7">
    <location>
        <begin position="661"/>
        <end position="683"/>
    </location>
</feature>
<dbReference type="GO" id="GO:0016459">
    <property type="term" value="C:myosin complex"/>
    <property type="evidence" value="ECO:0007669"/>
    <property type="project" value="UniProtKB-KW"/>
</dbReference>
<reference evidence="9" key="1">
    <citation type="submission" date="2013-10" db="EMBL/GenBank/DDBJ databases">
        <title>Genomic analysis of the causative agents of coccidiosis in chickens.</title>
        <authorList>
            <person name="Reid A.J."/>
            <person name="Blake D."/>
            <person name="Billington K."/>
            <person name="Browne H."/>
            <person name="Dunn M."/>
            <person name="Hung S."/>
            <person name="Kawahara F."/>
            <person name="Miranda-Saavedra D."/>
            <person name="Mourier T."/>
            <person name="Nagra H."/>
            <person name="Otto T.D."/>
            <person name="Rawlings N."/>
            <person name="Sanchez A."/>
            <person name="Sanders M."/>
            <person name="Subramaniam C."/>
            <person name="Tay Y."/>
            <person name="Dear P."/>
            <person name="Doerig C."/>
            <person name="Gruber A."/>
            <person name="Parkinson J."/>
            <person name="Shirley M."/>
            <person name="Wan K.L."/>
            <person name="Berriman M."/>
            <person name="Tomley F."/>
            <person name="Pain A."/>
        </authorList>
    </citation>
    <scope>NUCLEOTIDE SEQUENCE</scope>
    <source>
        <strain evidence="9">Houghton</strain>
    </source>
</reference>
<evidence type="ECO:0000256" key="2">
    <source>
        <dbReference type="ARBA" id="ARBA00022741"/>
    </source>
</evidence>
<evidence type="ECO:0000313" key="9">
    <source>
        <dbReference type="EMBL" id="CDI82842.1"/>
    </source>
</evidence>
<keyword evidence="3 7" id="KW-0067">ATP-binding</keyword>
<dbReference type="GO" id="GO:0005524">
    <property type="term" value="F:ATP binding"/>
    <property type="evidence" value="ECO:0007669"/>
    <property type="project" value="UniProtKB-UniRule"/>
</dbReference>
<comment type="similarity">
    <text evidence="1 7">Belongs to the TRAFAC class myosin-kinesin ATPase superfamily. Myosin family.</text>
</comment>
<evidence type="ECO:0000256" key="7">
    <source>
        <dbReference type="PROSITE-ProRule" id="PRU00782"/>
    </source>
</evidence>
<dbReference type="GO" id="GO:0000146">
    <property type="term" value="F:microfilament motor activity"/>
    <property type="evidence" value="ECO:0007669"/>
    <property type="project" value="TreeGrafter"/>
</dbReference>
<dbReference type="Gene3D" id="1.20.5.4820">
    <property type="match status" value="1"/>
</dbReference>
<dbReference type="GO" id="GO:0007015">
    <property type="term" value="P:actin filament organization"/>
    <property type="evidence" value="ECO:0007669"/>
    <property type="project" value="TreeGrafter"/>
</dbReference>
<dbReference type="InterPro" id="IPR036961">
    <property type="entry name" value="Kinesin_motor_dom_sf"/>
</dbReference>
<feature type="domain" description="Myosin motor" evidence="8">
    <location>
        <begin position="96"/>
        <end position="781"/>
    </location>
</feature>
<organism evidence="9 10">
    <name type="scientific">Eimeria acervulina</name>
    <name type="common">Coccidian parasite</name>
    <dbReference type="NCBI Taxonomy" id="5801"/>
    <lineage>
        <taxon>Eukaryota</taxon>
        <taxon>Sar</taxon>
        <taxon>Alveolata</taxon>
        <taxon>Apicomplexa</taxon>
        <taxon>Conoidasida</taxon>
        <taxon>Coccidia</taxon>
        <taxon>Eucoccidiorida</taxon>
        <taxon>Eimeriorina</taxon>
        <taxon>Eimeriidae</taxon>
        <taxon>Eimeria</taxon>
    </lineage>
</organism>
<keyword evidence="2 7" id="KW-0547">Nucleotide-binding</keyword>
<dbReference type="PRINTS" id="PR00193">
    <property type="entry name" value="MYOSINHEAVY"/>
</dbReference>
<evidence type="ECO:0000259" key="8">
    <source>
        <dbReference type="PROSITE" id="PS51456"/>
    </source>
</evidence>
<dbReference type="RefSeq" id="XP_013247910.1">
    <property type="nucleotide sequence ID" value="XM_013392456.1"/>
</dbReference>
<dbReference type="GO" id="GO:0016020">
    <property type="term" value="C:membrane"/>
    <property type="evidence" value="ECO:0007669"/>
    <property type="project" value="TreeGrafter"/>
</dbReference>
<keyword evidence="5 7" id="KW-0505">Motor protein</keyword>
<evidence type="ECO:0000256" key="3">
    <source>
        <dbReference type="ARBA" id="ARBA00022840"/>
    </source>
</evidence>